<organism evidence="1 2">
    <name type="scientific">Actinopolymorpha rutila</name>
    <dbReference type="NCBI Taxonomy" id="446787"/>
    <lineage>
        <taxon>Bacteria</taxon>
        <taxon>Bacillati</taxon>
        <taxon>Actinomycetota</taxon>
        <taxon>Actinomycetes</taxon>
        <taxon>Propionibacteriales</taxon>
        <taxon>Actinopolymorphaceae</taxon>
        <taxon>Actinopolymorpha</taxon>
    </lineage>
</organism>
<protein>
    <recommendedName>
        <fullName evidence="3">Glycosyl hydrolase family 115</fullName>
    </recommendedName>
</protein>
<keyword evidence="2" id="KW-1185">Reference proteome</keyword>
<evidence type="ECO:0008006" key="3">
    <source>
        <dbReference type="Google" id="ProtNLM"/>
    </source>
</evidence>
<dbReference type="RefSeq" id="WP_238341396.1">
    <property type="nucleotide sequence ID" value="NZ_BAAARR010000005.1"/>
</dbReference>
<sequence>MSASAGHDHAATVLVVVDPTSPVVNESPVRWSVDQLTDALEAAGVGVRRVSGADAGPAPDSADVVVRVAGGNAGGPAESFELSRPDGADGQVSVSGADARGVAYGVLELADRVRYADDPVAELRGTKPESGQPVTPVRSILRTFTSDVEDKPWFDDRDFWSEYLTELAVNRVNRFQLAFGMQYNYGHHPATENYFCFPYPFLLAVPGFDVSVGNVPAEERDANLATLRFISDEAKRRGIHFQLGLWNHADDQGEGSAPRYPVSGITPDNHAAYCAAALNLLLRECPSIDGLTMRVHYEGGIPEPDHEAFWQTVMGAVATVGRPIEIDMHAKGVDEALLDIARGTGCRVVVSAKYWAEHQGLPYHQTTIRERERATKEPGTGLMAITAHQRRFTRYGYGDFLREGSDVGLVFRIWPGTQKVLLWGDPVLAAGYGRLGTIGGALGIEWCEPLSFKGRKNTGEPNGRDPYADPALRLDGRDWRKYRYSYRLWGRLLYDPEADPEQWRRFLRAEFGDAAEAVENALAPASRVLPLVTVVHGIGASNNGYWPEMYLNMPIAGGPNADHYRGDTATPPTFGGVSSFDPSLFYRADEFADDVVAGRRDGRYSPVEVADWLDRLAEEAEQNLAVARDKSARADDPEFRRVAIDVAAQAGLGRFFAGRFRAGVAYALYERTGDAGHLGEAVAAYRRARDAWAGVVEVTTGAYRTDLTFGDLRSEHGHWADRLPAIEEDLADLERRFGQARTAGAAAGRELPQVPEADRVRFEHTPPSPFVRAEDVRIELTPSESFDGTVVCHYRHLNQGEDFRTVEMGREGAGAYRASVGGDYTDSDHALVYYFTVHHSCGDAWLLPGLDRTLANQPYHVIRQRQE</sequence>
<dbReference type="EMBL" id="JACBZH010000001">
    <property type="protein sequence ID" value="NYH92382.1"/>
    <property type="molecule type" value="Genomic_DNA"/>
</dbReference>
<dbReference type="AlphaFoldDB" id="A0A852ZL90"/>
<evidence type="ECO:0000313" key="1">
    <source>
        <dbReference type="EMBL" id="NYH92382.1"/>
    </source>
</evidence>
<reference evidence="1 2" key="1">
    <citation type="submission" date="2020-07" db="EMBL/GenBank/DDBJ databases">
        <title>Sequencing the genomes of 1000 actinobacteria strains.</title>
        <authorList>
            <person name="Klenk H.-P."/>
        </authorList>
    </citation>
    <scope>NUCLEOTIDE SEQUENCE [LARGE SCALE GENOMIC DNA]</scope>
    <source>
        <strain evidence="1 2">DSM 18448</strain>
    </source>
</reference>
<evidence type="ECO:0000313" key="2">
    <source>
        <dbReference type="Proteomes" id="UP000579605"/>
    </source>
</evidence>
<comment type="caution">
    <text evidence="1">The sequence shown here is derived from an EMBL/GenBank/DDBJ whole genome shotgun (WGS) entry which is preliminary data.</text>
</comment>
<proteinExistence type="predicted"/>
<dbReference type="Proteomes" id="UP000579605">
    <property type="component" value="Unassembled WGS sequence"/>
</dbReference>
<gene>
    <name evidence="1" type="ORF">F4554_005020</name>
</gene>
<accession>A0A852ZL90</accession>
<name>A0A852ZL90_9ACTN</name>